<dbReference type="KEGG" id="plia:E4191_23120"/>
<geneLocation type="plasmid" evidence="1 2">
    <name>unnamed1</name>
</geneLocation>
<dbReference type="Proteomes" id="UP000296374">
    <property type="component" value="Plasmid unnamed1"/>
</dbReference>
<name>A0A4Y5STU3_9RHOB</name>
<dbReference type="EMBL" id="CP040765">
    <property type="protein sequence ID" value="QDA36937.1"/>
    <property type="molecule type" value="Genomic_DNA"/>
</dbReference>
<organism evidence="1 2">
    <name type="scientific">Paracoccus liaowanqingii</name>
    <dbReference type="NCBI Taxonomy" id="2560053"/>
    <lineage>
        <taxon>Bacteria</taxon>
        <taxon>Pseudomonadati</taxon>
        <taxon>Pseudomonadota</taxon>
        <taxon>Alphaproteobacteria</taxon>
        <taxon>Rhodobacterales</taxon>
        <taxon>Paracoccaceae</taxon>
        <taxon>Paracoccus</taxon>
    </lineage>
</organism>
<dbReference type="RefSeq" id="WP_139616616.1">
    <property type="nucleotide sequence ID" value="NZ_CP040765.1"/>
</dbReference>
<evidence type="ECO:0000313" key="1">
    <source>
        <dbReference type="EMBL" id="QDA36937.1"/>
    </source>
</evidence>
<dbReference type="Gene3D" id="3.40.50.2300">
    <property type="match status" value="1"/>
</dbReference>
<accession>A0A4Y5STU3</accession>
<sequence length="171" mass="18492">MTPTPGGACSKTLLTTQKFEIYNLGGMSNAVILCRPLHELLRQSMNKTNLAGRRILVVEDELILSLDLCAQIEEFGGVVVGPAPTLEKGRFLFSSSPLPDGGILNMRIVKNMIYPLADDLLAAGVPFIFATCANKRSIPQRYAGIPLVGKPIDILHVAEELFPVCSELGRA</sequence>
<gene>
    <name evidence="1" type="ORF">E4191_23120</name>
</gene>
<protein>
    <recommendedName>
        <fullName evidence="3">Response regulator</fullName>
    </recommendedName>
</protein>
<evidence type="ECO:0008006" key="3">
    <source>
        <dbReference type="Google" id="ProtNLM"/>
    </source>
</evidence>
<proteinExistence type="predicted"/>
<reference evidence="2" key="1">
    <citation type="submission" date="2019-05" db="EMBL/GenBank/DDBJ databases">
        <title>Tamlana fucoidanivorans sp. nov., isolated from the surface of algae collected from Fujian province in China.</title>
        <authorList>
            <person name="Li J."/>
        </authorList>
    </citation>
    <scope>NUCLEOTIDE SEQUENCE [LARGE SCALE GENOMIC DNA]</scope>
    <source>
        <strain evidence="2">2251</strain>
        <plasmid evidence="2">unnamed1</plasmid>
    </source>
</reference>
<dbReference type="AlphaFoldDB" id="A0A4Y5STU3"/>
<keyword evidence="1" id="KW-0614">Plasmid</keyword>
<evidence type="ECO:0000313" key="2">
    <source>
        <dbReference type="Proteomes" id="UP000296374"/>
    </source>
</evidence>